<dbReference type="SUPFAM" id="SSF103511">
    <property type="entry name" value="Chlorophyll a-b binding protein"/>
    <property type="match status" value="1"/>
</dbReference>
<evidence type="ECO:0000256" key="1">
    <source>
        <dbReference type="SAM" id="MobiDB-lite"/>
    </source>
</evidence>
<dbReference type="AlphaFoldDB" id="M1V653"/>
<evidence type="ECO:0000313" key="3">
    <source>
        <dbReference type="Proteomes" id="UP000007014"/>
    </source>
</evidence>
<dbReference type="STRING" id="280699.M1V653"/>
<dbReference type="GeneID" id="16996130"/>
<reference evidence="2 3" key="1">
    <citation type="journal article" date="2004" name="Nature">
        <title>Genome sequence of the ultrasmall unicellular red alga Cyanidioschyzon merolae 10D.</title>
        <authorList>
            <person name="Matsuzaki M."/>
            <person name="Misumi O."/>
            <person name="Shin-i T."/>
            <person name="Maruyama S."/>
            <person name="Takahara M."/>
            <person name="Miyagishima S."/>
            <person name="Mori T."/>
            <person name="Nishida K."/>
            <person name="Yagisawa F."/>
            <person name="Nishida K."/>
            <person name="Yoshida Y."/>
            <person name="Nishimura Y."/>
            <person name="Nakao S."/>
            <person name="Kobayashi T."/>
            <person name="Momoyama Y."/>
            <person name="Higashiyama T."/>
            <person name="Minoda A."/>
            <person name="Sano M."/>
            <person name="Nomoto H."/>
            <person name="Oishi K."/>
            <person name="Hayashi H."/>
            <person name="Ohta F."/>
            <person name="Nishizaka S."/>
            <person name="Haga S."/>
            <person name="Miura S."/>
            <person name="Morishita T."/>
            <person name="Kabeya Y."/>
            <person name="Terasawa K."/>
            <person name="Suzuki Y."/>
            <person name="Ishii Y."/>
            <person name="Asakawa S."/>
            <person name="Takano H."/>
            <person name="Ohta N."/>
            <person name="Kuroiwa H."/>
            <person name="Tanaka K."/>
            <person name="Shimizu N."/>
            <person name="Sugano S."/>
            <person name="Sato N."/>
            <person name="Nozaki H."/>
            <person name="Ogasawara N."/>
            <person name="Kohara Y."/>
            <person name="Kuroiwa T."/>
        </authorList>
    </citation>
    <scope>NUCLEOTIDE SEQUENCE [LARGE SCALE GENOMIC DNA]</scope>
    <source>
        <strain evidence="2 3">10D</strain>
    </source>
</reference>
<dbReference type="OrthoDB" id="2019915at2759"/>
<accession>M1V653</accession>
<reference evidence="2 3" key="2">
    <citation type="journal article" date="2007" name="BMC Biol.">
        <title>A 100%-complete sequence reveals unusually simple genomic features in the hot-spring red alga Cyanidioschyzon merolae.</title>
        <authorList>
            <person name="Nozaki H."/>
            <person name="Takano H."/>
            <person name="Misumi O."/>
            <person name="Terasawa K."/>
            <person name="Matsuzaki M."/>
            <person name="Maruyama S."/>
            <person name="Nishida K."/>
            <person name="Yagisawa F."/>
            <person name="Yoshida Y."/>
            <person name="Fujiwara T."/>
            <person name="Takio S."/>
            <person name="Tamura K."/>
            <person name="Chung S.J."/>
            <person name="Nakamura S."/>
            <person name="Kuroiwa H."/>
            <person name="Tanaka K."/>
            <person name="Sato N."/>
            <person name="Kuroiwa T."/>
        </authorList>
    </citation>
    <scope>NUCLEOTIDE SEQUENCE [LARGE SCALE GENOMIC DNA]</scope>
    <source>
        <strain evidence="2 3">10D</strain>
    </source>
</reference>
<sequence>MAFEANSCGFCSHWLAGRHRRSPSATVCLKGANKRNYGSRVRHEFSETGRERVGSWRSCSSQSLRTRLSALAEGDAASRPGQADRGPVSQTTDSSSGRSEAAGAVPTGGSSQSSATERVPGRYKLSAIELAEQRRALRAVAERYKAARLAKEAESRRVFGFCRNAEVINGRTAMFFFVTGMLTEYWTGQTMPQQIELLLRILGIIE</sequence>
<feature type="region of interest" description="Disordered" evidence="1">
    <location>
        <begin position="73"/>
        <end position="118"/>
    </location>
</feature>
<dbReference type="EMBL" id="AP006498">
    <property type="protein sequence ID" value="BAM81820.1"/>
    <property type="molecule type" value="Genomic_DNA"/>
</dbReference>
<dbReference type="RefSeq" id="XP_005537856.1">
    <property type="nucleotide sequence ID" value="XM_005537799.1"/>
</dbReference>
<dbReference type="KEGG" id="cme:CYME_CMP191C"/>
<protein>
    <submittedName>
        <fullName evidence="2">Similar to high light inducible protein</fullName>
    </submittedName>
</protein>
<name>M1V653_CYAM1</name>
<keyword evidence="3" id="KW-1185">Reference proteome</keyword>
<evidence type="ECO:0000313" key="2">
    <source>
        <dbReference type="EMBL" id="BAM81820.1"/>
    </source>
</evidence>
<dbReference type="HOGENOM" id="CLU_1333622_0_0_1"/>
<gene>
    <name evidence="2" type="ORF">CYME_CMP191C</name>
</gene>
<feature type="compositionally biased region" description="Polar residues" evidence="1">
    <location>
        <begin position="88"/>
        <end position="98"/>
    </location>
</feature>
<dbReference type="Gramene" id="CMP191CT">
    <property type="protein sequence ID" value="CMP191CT"/>
    <property type="gene ID" value="CMP191C"/>
</dbReference>
<dbReference type="Proteomes" id="UP000007014">
    <property type="component" value="Chromosome 16"/>
</dbReference>
<dbReference type="eggNOG" id="ENOG502RXUG">
    <property type="taxonomic scope" value="Eukaryota"/>
</dbReference>
<proteinExistence type="predicted"/>
<organism evidence="2 3">
    <name type="scientific">Cyanidioschyzon merolae (strain NIES-3377 / 10D)</name>
    <name type="common">Unicellular red alga</name>
    <dbReference type="NCBI Taxonomy" id="280699"/>
    <lineage>
        <taxon>Eukaryota</taxon>
        <taxon>Rhodophyta</taxon>
        <taxon>Bangiophyceae</taxon>
        <taxon>Cyanidiales</taxon>
        <taxon>Cyanidiaceae</taxon>
        <taxon>Cyanidioschyzon</taxon>
    </lineage>
</organism>